<feature type="domain" description="Methyl-accepting transducer" evidence="13">
    <location>
        <begin position="458"/>
        <end position="696"/>
    </location>
</feature>
<dbReference type="CDD" id="cd11386">
    <property type="entry name" value="MCP_signal"/>
    <property type="match status" value="1"/>
</dbReference>
<evidence type="ECO:0000256" key="3">
    <source>
        <dbReference type="ARBA" id="ARBA00022500"/>
    </source>
</evidence>
<dbReference type="Proteomes" id="UP000296733">
    <property type="component" value="Chromosome"/>
</dbReference>
<evidence type="ECO:0000259" key="14">
    <source>
        <dbReference type="PROSITE" id="PS50885"/>
    </source>
</evidence>
<dbReference type="RefSeq" id="WP_103991886.1">
    <property type="nucleotide sequence ID" value="NZ_CP031311.1"/>
</dbReference>
<sequence length="788" mass="83786">MTGRSDPGLVTRLLPERVRESYLLKFALATGVVLLAIGLVGYGVQAKTSETLRGDVKESLTQQTESEAASLSEFIDNRRGPVRFISDDDVFRGGTRDEIRSYLLSERNSKLSADARNVHFIDTRERRVITSTDADRAGTDVSDAPWFRWYQFGDFDDVVVTDPYEGSDGTARTAVISPVTGVFNGAVVVTYDVGGVESQFQSHVNGTFTRVVDSGGTVVFADGGAETLTPYLDDENASSAAVTAGSEGESGFLADPAVSEQRDGDYVVAFAPVEGTDWTVVKASPAANAYGVARTVENGVLLLLGIALVGVVALGATVGHSTARSVQRLSDRAAAIESGDYDVSVGSDREDEIGRLYDSIAGMRDALVDRIQEADQAQAEAEALTDQLETTANEYGAVMSECADGDLTRRLDPEVDSDAMRAVARSFNEMLDEWEETVVSIQTFADSVEATSAESERSVEEIETASSDVSEAAQTITDATQEQRERIADVSDEMSDLSATVEEITSTAATVAATADETATAGEDGREAASEAVAELEAIRERTDRAVDEVERLDDRVTEIGEVAEMIGDIAEETNVLALNANIEAARATEGGDGDGFAVVADEVKQLAEETKESAEEIESLIGDVTSQTEATVAEMREVGERVEDGTETVSEALGALDDIADKAEDTNAGVQEIRRATDQQADAAQEVSSTTDRVAEIAEDTTRETENVAAAAEEQAAQVEEMSDRIDELADRVTDLRAELDAFETDETRVEGSGSGLTSRSGAESPGLSDRADQTAVDGGREGSFDG</sequence>
<dbReference type="Pfam" id="PF00672">
    <property type="entry name" value="HAMP"/>
    <property type="match status" value="2"/>
</dbReference>
<evidence type="ECO:0000259" key="13">
    <source>
        <dbReference type="PROSITE" id="PS50111"/>
    </source>
</evidence>
<dbReference type="EMBL" id="FNVN01000002">
    <property type="protein sequence ID" value="SEG40502.1"/>
    <property type="molecule type" value="Genomic_DNA"/>
</dbReference>
<accession>A0A1H5ZWH2</accession>
<organism evidence="16 17">
    <name type="scientific">Halobellus limi</name>
    <dbReference type="NCBI Taxonomy" id="699433"/>
    <lineage>
        <taxon>Archaea</taxon>
        <taxon>Methanobacteriati</taxon>
        <taxon>Methanobacteriota</taxon>
        <taxon>Stenosarchaea group</taxon>
        <taxon>Halobacteria</taxon>
        <taxon>Halobacteriales</taxon>
        <taxon>Haloferacaceae</taxon>
        <taxon>Halobellus</taxon>
    </lineage>
</organism>
<name>A0A1H5ZWH2_9EURY</name>
<evidence type="ECO:0000256" key="6">
    <source>
        <dbReference type="ARBA" id="ARBA00023136"/>
    </source>
</evidence>
<protein>
    <submittedName>
        <fullName evidence="16">Methyl-accepting chemotaxis protein</fullName>
    </submittedName>
</protein>
<dbReference type="GeneID" id="39858369"/>
<keyword evidence="7 9" id="KW-0807">Transducer</keyword>
<comment type="subcellular location">
    <subcellularLocation>
        <location evidence="1">Cell membrane</location>
        <topology evidence="1">Multi-pass membrane protein</topology>
    </subcellularLocation>
</comment>
<evidence type="ECO:0000256" key="1">
    <source>
        <dbReference type="ARBA" id="ARBA00004651"/>
    </source>
</evidence>
<dbReference type="PANTHER" id="PTHR32089:SF112">
    <property type="entry name" value="LYSOZYME-LIKE PROTEIN-RELATED"/>
    <property type="match status" value="1"/>
</dbReference>
<keyword evidence="10" id="KW-0175">Coiled coil</keyword>
<feature type="coiled-coil region" evidence="10">
    <location>
        <begin position="526"/>
        <end position="556"/>
    </location>
</feature>
<gene>
    <name evidence="15" type="ORF">DV707_09720</name>
    <name evidence="16" type="ORF">SAMN04488133_2213</name>
</gene>
<reference evidence="15 18" key="2">
    <citation type="journal article" date="2019" name="Nat. Commun.">
        <title>A new type of DNA phosphorothioation-based antiviral system in archaea.</title>
        <authorList>
            <person name="Xiong L."/>
            <person name="Liu S."/>
            <person name="Chen S."/>
            <person name="Xiao Y."/>
            <person name="Zhu B."/>
            <person name="Gao Y."/>
            <person name="Zhang Y."/>
            <person name="Chen B."/>
            <person name="Luo J."/>
            <person name="Deng Z."/>
            <person name="Chen X."/>
            <person name="Wang L."/>
            <person name="Chen S."/>
        </authorList>
    </citation>
    <scope>NUCLEOTIDE SEQUENCE [LARGE SCALE GENOMIC DNA]</scope>
    <source>
        <strain evidence="15 18">CGMCC 1.10331</strain>
    </source>
</reference>
<dbReference type="InterPro" id="IPR004090">
    <property type="entry name" value="Chemotax_Me-accpt_rcpt"/>
</dbReference>
<feature type="transmembrane region" description="Helical" evidence="12">
    <location>
        <begin position="300"/>
        <end position="319"/>
    </location>
</feature>
<dbReference type="InterPro" id="IPR003660">
    <property type="entry name" value="HAMP_dom"/>
</dbReference>
<proteinExistence type="inferred from homology"/>
<keyword evidence="5 12" id="KW-1133">Transmembrane helix</keyword>
<dbReference type="PROSITE" id="PS50885">
    <property type="entry name" value="HAMP"/>
    <property type="match status" value="2"/>
</dbReference>
<evidence type="ECO:0000256" key="12">
    <source>
        <dbReference type="SAM" id="Phobius"/>
    </source>
</evidence>
<feature type="domain" description="HAMP" evidence="14">
    <location>
        <begin position="320"/>
        <end position="372"/>
    </location>
</feature>
<dbReference type="Pfam" id="PF02743">
    <property type="entry name" value="dCache_1"/>
    <property type="match status" value="1"/>
</dbReference>
<feature type="region of interest" description="Disordered" evidence="11">
    <location>
        <begin position="701"/>
        <end position="724"/>
    </location>
</feature>
<evidence type="ECO:0000313" key="16">
    <source>
        <dbReference type="EMBL" id="SEG40502.1"/>
    </source>
</evidence>
<reference evidence="16 17" key="1">
    <citation type="submission" date="2016-10" db="EMBL/GenBank/DDBJ databases">
        <authorList>
            <person name="de Groot N.N."/>
        </authorList>
    </citation>
    <scope>NUCLEOTIDE SEQUENCE [LARGE SCALE GENOMIC DNA]</scope>
    <source>
        <strain evidence="16 17">CGMCC 1.10331</strain>
    </source>
</reference>
<dbReference type="GO" id="GO:0005886">
    <property type="term" value="C:plasma membrane"/>
    <property type="evidence" value="ECO:0007669"/>
    <property type="project" value="UniProtKB-SubCell"/>
</dbReference>
<keyword evidence="2" id="KW-1003">Cell membrane</keyword>
<dbReference type="SUPFAM" id="SSF58104">
    <property type="entry name" value="Methyl-accepting chemotaxis protein (MCP) signaling domain"/>
    <property type="match status" value="1"/>
</dbReference>
<dbReference type="GO" id="GO:0006935">
    <property type="term" value="P:chemotaxis"/>
    <property type="evidence" value="ECO:0007669"/>
    <property type="project" value="UniProtKB-KW"/>
</dbReference>
<evidence type="ECO:0000256" key="5">
    <source>
        <dbReference type="ARBA" id="ARBA00022989"/>
    </source>
</evidence>
<evidence type="ECO:0000256" key="10">
    <source>
        <dbReference type="SAM" id="Coils"/>
    </source>
</evidence>
<dbReference type="Gene3D" id="3.30.450.20">
    <property type="entry name" value="PAS domain"/>
    <property type="match status" value="1"/>
</dbReference>
<evidence type="ECO:0000256" key="4">
    <source>
        <dbReference type="ARBA" id="ARBA00022692"/>
    </source>
</evidence>
<dbReference type="InterPro" id="IPR004089">
    <property type="entry name" value="MCPsignal_dom"/>
</dbReference>
<keyword evidence="4 12" id="KW-0812">Transmembrane</keyword>
<feature type="compositionally biased region" description="Low complexity" evidence="11">
    <location>
        <begin position="708"/>
        <end position="721"/>
    </location>
</feature>
<evidence type="ECO:0000256" key="8">
    <source>
        <dbReference type="ARBA" id="ARBA00029447"/>
    </source>
</evidence>
<feature type="transmembrane region" description="Helical" evidence="12">
    <location>
        <begin position="22"/>
        <end position="44"/>
    </location>
</feature>
<feature type="domain" description="HAMP" evidence="14">
    <location>
        <begin position="393"/>
        <end position="439"/>
    </location>
</feature>
<dbReference type="Gene3D" id="1.10.287.950">
    <property type="entry name" value="Methyl-accepting chemotaxis protein"/>
    <property type="match status" value="1"/>
</dbReference>
<dbReference type="GO" id="GO:0007165">
    <property type="term" value="P:signal transduction"/>
    <property type="evidence" value="ECO:0007669"/>
    <property type="project" value="UniProtKB-KW"/>
</dbReference>
<evidence type="ECO:0000313" key="17">
    <source>
        <dbReference type="Proteomes" id="UP000236740"/>
    </source>
</evidence>
<evidence type="ECO:0000313" key="18">
    <source>
        <dbReference type="Proteomes" id="UP000296733"/>
    </source>
</evidence>
<dbReference type="Proteomes" id="UP000236740">
    <property type="component" value="Unassembled WGS sequence"/>
</dbReference>
<keyword evidence="6 12" id="KW-0472">Membrane</keyword>
<dbReference type="PRINTS" id="PR00260">
    <property type="entry name" value="CHEMTRNSDUCR"/>
</dbReference>
<dbReference type="KEGG" id="hlm:DV707_09720"/>
<feature type="region of interest" description="Disordered" evidence="11">
    <location>
        <begin position="744"/>
        <end position="788"/>
    </location>
</feature>
<dbReference type="CDD" id="cd06225">
    <property type="entry name" value="HAMP"/>
    <property type="match status" value="1"/>
</dbReference>
<dbReference type="EMBL" id="CP031311">
    <property type="protein sequence ID" value="QCC47914.1"/>
    <property type="molecule type" value="Genomic_DNA"/>
</dbReference>
<dbReference type="CDD" id="cd18773">
    <property type="entry name" value="PDC1_HK_sensor"/>
    <property type="match status" value="1"/>
</dbReference>
<dbReference type="PROSITE" id="PS50111">
    <property type="entry name" value="CHEMOTAXIS_TRANSDUC_2"/>
    <property type="match status" value="1"/>
</dbReference>
<dbReference type="AlphaFoldDB" id="A0A1H5ZWH2"/>
<keyword evidence="3" id="KW-0145">Chemotaxis</keyword>
<evidence type="ECO:0000256" key="9">
    <source>
        <dbReference type="PROSITE-ProRule" id="PRU00284"/>
    </source>
</evidence>
<dbReference type="Gene3D" id="6.10.250.1910">
    <property type="match status" value="1"/>
</dbReference>
<dbReference type="InterPro" id="IPR033479">
    <property type="entry name" value="dCache_1"/>
</dbReference>
<evidence type="ECO:0000256" key="11">
    <source>
        <dbReference type="SAM" id="MobiDB-lite"/>
    </source>
</evidence>
<dbReference type="Pfam" id="PF00015">
    <property type="entry name" value="MCPsignal"/>
    <property type="match status" value="1"/>
</dbReference>
<dbReference type="SMART" id="SM00304">
    <property type="entry name" value="HAMP"/>
    <property type="match status" value="2"/>
</dbReference>
<evidence type="ECO:0000256" key="7">
    <source>
        <dbReference type="ARBA" id="ARBA00023224"/>
    </source>
</evidence>
<feature type="coiled-coil region" evidence="10">
    <location>
        <begin position="364"/>
        <end position="394"/>
    </location>
</feature>
<dbReference type="SMART" id="SM00283">
    <property type="entry name" value="MA"/>
    <property type="match status" value="1"/>
</dbReference>
<comment type="similarity">
    <text evidence="8">Belongs to the methyl-accepting chemotaxis (MCP) protein family.</text>
</comment>
<keyword evidence="17" id="KW-1185">Reference proteome</keyword>
<dbReference type="OrthoDB" id="8523at2157"/>
<dbReference type="PANTHER" id="PTHR32089">
    <property type="entry name" value="METHYL-ACCEPTING CHEMOTAXIS PROTEIN MCPB"/>
    <property type="match status" value="1"/>
</dbReference>
<dbReference type="SUPFAM" id="SSF158472">
    <property type="entry name" value="HAMP domain-like"/>
    <property type="match status" value="1"/>
</dbReference>
<evidence type="ECO:0000256" key="2">
    <source>
        <dbReference type="ARBA" id="ARBA00022475"/>
    </source>
</evidence>
<evidence type="ECO:0000313" key="15">
    <source>
        <dbReference type="EMBL" id="QCC47914.1"/>
    </source>
</evidence>
<dbReference type="GO" id="GO:0004888">
    <property type="term" value="F:transmembrane signaling receptor activity"/>
    <property type="evidence" value="ECO:0007669"/>
    <property type="project" value="InterPro"/>
</dbReference>